<dbReference type="GO" id="GO:0042056">
    <property type="term" value="F:chemoattractant activity"/>
    <property type="evidence" value="ECO:0007669"/>
    <property type="project" value="UniProtKB-ARBA"/>
</dbReference>
<evidence type="ECO:0000256" key="4">
    <source>
        <dbReference type="ARBA" id="ARBA00022525"/>
    </source>
</evidence>
<dbReference type="PRINTS" id="PR00437">
    <property type="entry name" value="SMALLCYTKCXC"/>
</dbReference>
<protein>
    <recommendedName>
        <fullName evidence="6">Chemokine interleukin-8-like domain-containing protein</fullName>
    </recommendedName>
</protein>
<sequence length="125" mass="14295">MKLFDISVKLRKSCTLRRTHFARFFLAEPFRAQSPHELTCSAAGLRSSTSATRSRVYCRPPSMRCRCISAVSACRRDDIEKLETLSAGPHCPRDQVIVTLKHGRKRCLEPKSPEVKLCIQRFMAR</sequence>
<dbReference type="SUPFAM" id="SSF54117">
    <property type="entry name" value="Interleukin 8-like chemokines"/>
    <property type="match status" value="1"/>
</dbReference>
<keyword evidence="4" id="KW-0964">Secreted</keyword>
<keyword evidence="3" id="KW-0202">Cytokine</keyword>
<dbReference type="GO" id="GO:0008009">
    <property type="term" value="F:chemokine activity"/>
    <property type="evidence" value="ECO:0007669"/>
    <property type="project" value="InterPro"/>
</dbReference>
<evidence type="ECO:0000313" key="7">
    <source>
        <dbReference type="Ensembl" id="ENSSFOP00015070185.1"/>
    </source>
</evidence>
<reference evidence="7" key="3">
    <citation type="submission" date="2025-09" db="UniProtKB">
        <authorList>
            <consortium name="Ensembl"/>
        </authorList>
    </citation>
    <scope>IDENTIFICATION</scope>
</reference>
<dbReference type="InterPro" id="IPR033899">
    <property type="entry name" value="CXC_Chemokine_domain"/>
</dbReference>
<dbReference type="Gene3D" id="2.40.50.40">
    <property type="match status" value="1"/>
</dbReference>
<evidence type="ECO:0000259" key="6">
    <source>
        <dbReference type="SMART" id="SM00199"/>
    </source>
</evidence>
<dbReference type="PRINTS" id="PR00436">
    <property type="entry name" value="INTERLEUKIN8"/>
</dbReference>
<comment type="subcellular location">
    <subcellularLocation>
        <location evidence="1">Secreted</location>
    </subcellularLocation>
</comment>
<dbReference type="InterPro" id="IPR001811">
    <property type="entry name" value="Chemokine_IL8-like_dom"/>
</dbReference>
<reference evidence="7 8" key="1">
    <citation type="submission" date="2019-04" db="EMBL/GenBank/DDBJ databases">
        <authorList>
            <consortium name="Wellcome Sanger Institute Data Sharing"/>
        </authorList>
    </citation>
    <scope>NUCLEOTIDE SEQUENCE [LARGE SCALE GENOMIC DNA]</scope>
</reference>
<dbReference type="Ensembl" id="ENSSFOT00015067197.1">
    <property type="protein sequence ID" value="ENSSFOP00015070185.1"/>
    <property type="gene ID" value="ENSSFOG00015029111.1"/>
</dbReference>
<comment type="similarity">
    <text evidence="2">Belongs to the intercrine alpha (chemokine CxC) family.</text>
</comment>
<feature type="domain" description="Chemokine interleukin-8-like" evidence="6">
    <location>
        <begin position="62"/>
        <end position="122"/>
    </location>
</feature>
<dbReference type="GO" id="GO:0006955">
    <property type="term" value="P:immune response"/>
    <property type="evidence" value="ECO:0007669"/>
    <property type="project" value="InterPro"/>
</dbReference>
<evidence type="ECO:0000256" key="1">
    <source>
        <dbReference type="ARBA" id="ARBA00004613"/>
    </source>
</evidence>
<evidence type="ECO:0000256" key="3">
    <source>
        <dbReference type="ARBA" id="ARBA00022514"/>
    </source>
</evidence>
<dbReference type="Pfam" id="PF00048">
    <property type="entry name" value="IL8"/>
    <property type="match status" value="1"/>
</dbReference>
<keyword evidence="8" id="KW-1185">Reference proteome</keyword>
<evidence type="ECO:0000313" key="8">
    <source>
        <dbReference type="Proteomes" id="UP000694397"/>
    </source>
</evidence>
<name>A0A8D0CHH7_SCLFO</name>
<proteinExistence type="inferred from homology"/>
<accession>A0A8D0CHH7</accession>
<organism evidence="7 8">
    <name type="scientific">Scleropages formosus</name>
    <name type="common">Asian bonytongue</name>
    <name type="synonym">Osteoglossum formosum</name>
    <dbReference type="NCBI Taxonomy" id="113540"/>
    <lineage>
        <taxon>Eukaryota</taxon>
        <taxon>Metazoa</taxon>
        <taxon>Chordata</taxon>
        <taxon>Craniata</taxon>
        <taxon>Vertebrata</taxon>
        <taxon>Euteleostomi</taxon>
        <taxon>Actinopterygii</taxon>
        <taxon>Neopterygii</taxon>
        <taxon>Teleostei</taxon>
        <taxon>Osteoglossocephala</taxon>
        <taxon>Osteoglossomorpha</taxon>
        <taxon>Osteoglossiformes</taxon>
        <taxon>Osteoglossidae</taxon>
        <taxon>Scleropages</taxon>
    </lineage>
</organism>
<dbReference type="AlphaFoldDB" id="A0A8D0CHH7"/>
<dbReference type="InterPro" id="IPR036048">
    <property type="entry name" value="Interleukin_8-like_sf"/>
</dbReference>
<dbReference type="CDD" id="cd00273">
    <property type="entry name" value="Chemokine_CXC"/>
    <property type="match status" value="1"/>
</dbReference>
<dbReference type="Proteomes" id="UP000694397">
    <property type="component" value="Chromosome 1"/>
</dbReference>
<dbReference type="GO" id="GO:0005615">
    <property type="term" value="C:extracellular space"/>
    <property type="evidence" value="ECO:0007669"/>
    <property type="project" value="UniProtKB-KW"/>
</dbReference>
<dbReference type="GO" id="GO:0006952">
    <property type="term" value="P:defense response"/>
    <property type="evidence" value="ECO:0007669"/>
    <property type="project" value="InterPro"/>
</dbReference>
<dbReference type="InterPro" id="IPR001089">
    <property type="entry name" value="Chemokine_CXC"/>
</dbReference>
<comment type="function">
    <text evidence="5">Ligand for cxcr3.2. Chemotactic for macrophages.</text>
</comment>
<dbReference type="SMART" id="SM00199">
    <property type="entry name" value="SCY"/>
    <property type="match status" value="1"/>
</dbReference>
<dbReference type="OrthoDB" id="9948647at2759"/>
<evidence type="ECO:0000256" key="2">
    <source>
        <dbReference type="ARBA" id="ARBA00010665"/>
    </source>
</evidence>
<dbReference type="FunFam" id="2.40.50.40:FF:000004">
    <property type="entry name" value="C-X-C motif chemokine"/>
    <property type="match status" value="1"/>
</dbReference>
<reference evidence="7" key="2">
    <citation type="submission" date="2025-08" db="UniProtKB">
        <authorList>
            <consortium name="Ensembl"/>
        </authorList>
    </citation>
    <scope>IDENTIFICATION</scope>
</reference>
<evidence type="ECO:0000256" key="5">
    <source>
        <dbReference type="ARBA" id="ARBA00054901"/>
    </source>
</evidence>